<comment type="caution">
    <text evidence="1">The sequence shown here is derived from an EMBL/GenBank/DDBJ whole genome shotgun (WGS) entry which is preliminary data.</text>
</comment>
<gene>
    <name evidence="1" type="ORF">NW762_008914</name>
</gene>
<reference evidence="1" key="1">
    <citation type="submission" date="2022-09" db="EMBL/GenBank/DDBJ databases">
        <title>Fusarium specimens isolated from Avocado Roots.</title>
        <authorList>
            <person name="Stajich J."/>
            <person name="Roper C."/>
            <person name="Heimlech-Rivalta G."/>
        </authorList>
    </citation>
    <scope>NUCLEOTIDE SEQUENCE</scope>
    <source>
        <strain evidence="1">CF00136</strain>
    </source>
</reference>
<name>A0A9W8VCD2_9HYPO</name>
<proteinExistence type="predicted"/>
<evidence type="ECO:0000313" key="1">
    <source>
        <dbReference type="EMBL" id="KAJ4256818.1"/>
    </source>
</evidence>
<keyword evidence="2" id="KW-1185">Reference proteome</keyword>
<dbReference type="AlphaFoldDB" id="A0A9W8VCD2"/>
<dbReference type="EMBL" id="JAOQAZ010000018">
    <property type="protein sequence ID" value="KAJ4256818.1"/>
    <property type="molecule type" value="Genomic_DNA"/>
</dbReference>
<evidence type="ECO:0000313" key="2">
    <source>
        <dbReference type="Proteomes" id="UP001152049"/>
    </source>
</evidence>
<protein>
    <submittedName>
        <fullName evidence="1">Uncharacterized protein</fullName>
    </submittedName>
</protein>
<accession>A0A9W8VCD2</accession>
<organism evidence="1 2">
    <name type="scientific">Fusarium torreyae</name>
    <dbReference type="NCBI Taxonomy" id="1237075"/>
    <lineage>
        <taxon>Eukaryota</taxon>
        <taxon>Fungi</taxon>
        <taxon>Dikarya</taxon>
        <taxon>Ascomycota</taxon>
        <taxon>Pezizomycotina</taxon>
        <taxon>Sordariomycetes</taxon>
        <taxon>Hypocreomycetidae</taxon>
        <taxon>Hypocreales</taxon>
        <taxon>Nectriaceae</taxon>
        <taxon>Fusarium</taxon>
    </lineage>
</organism>
<dbReference type="Proteomes" id="UP001152049">
    <property type="component" value="Unassembled WGS sequence"/>
</dbReference>
<sequence>MVAKTESDAVDSDTTIDEVLIDFFLAKADGDFEQILSDMIFIRGTQFFPPTGQQTIEAHCNETVNWFLP</sequence>